<keyword evidence="2" id="KW-1185">Reference proteome</keyword>
<proteinExistence type="predicted"/>
<reference evidence="1" key="2">
    <citation type="journal article" date="2021" name="Syst. Appl. Microbiol.">
        <title>Roseomonas hellenica sp. nov., isolated from roots of wild-growing Alkanna tinctoria.</title>
        <authorList>
            <person name="Rat A."/>
            <person name="Naranjo H.D."/>
            <person name="Lebbe L."/>
            <person name="Cnockaert M."/>
            <person name="Krigas N."/>
            <person name="Grigoriadou K."/>
            <person name="Maloupa E."/>
            <person name="Willems A."/>
        </authorList>
    </citation>
    <scope>NUCLEOTIDE SEQUENCE</scope>
    <source>
        <strain evidence="1">LMG 31231</strain>
    </source>
</reference>
<accession>A0A9X9WW12</accession>
<feature type="non-terminal residue" evidence="1">
    <location>
        <position position="48"/>
    </location>
</feature>
<comment type="caution">
    <text evidence="1">The sequence shown here is derived from an EMBL/GenBank/DDBJ whole genome shotgun (WGS) entry which is preliminary data.</text>
</comment>
<reference evidence="1" key="1">
    <citation type="submission" date="2020-01" db="EMBL/GenBank/DDBJ databases">
        <authorList>
            <person name="Rat A."/>
        </authorList>
    </citation>
    <scope>NUCLEOTIDE SEQUENCE</scope>
    <source>
        <strain evidence="1">LMG 31231</strain>
    </source>
</reference>
<evidence type="ECO:0000313" key="2">
    <source>
        <dbReference type="Proteomes" id="UP001138751"/>
    </source>
</evidence>
<evidence type="ECO:0000313" key="1">
    <source>
        <dbReference type="EMBL" id="MBR0671341.1"/>
    </source>
</evidence>
<gene>
    <name evidence="1" type="ORF">GXW76_09175</name>
</gene>
<dbReference type="Proteomes" id="UP001138751">
    <property type="component" value="Unassembled WGS sequence"/>
</dbReference>
<dbReference type="EC" id="3.5.1.4" evidence="1"/>
<keyword evidence="1" id="KW-0378">Hydrolase</keyword>
<name>A0A9X9WW12_9PROT</name>
<protein>
    <submittedName>
        <fullName evidence="1">Amidase</fullName>
        <ecNumber evidence="1">3.5.1.4</ecNumber>
    </submittedName>
</protein>
<dbReference type="AlphaFoldDB" id="A0A9X9WW12"/>
<dbReference type="GO" id="GO:0004040">
    <property type="term" value="F:amidase activity"/>
    <property type="evidence" value="ECO:0007669"/>
    <property type="project" value="UniProtKB-EC"/>
</dbReference>
<sequence length="48" mass="4610">MKTIADAAAALAAGRTTAAALTEAALARIADPSGEGARAFTAVHAQSA</sequence>
<organism evidence="1 2">
    <name type="scientific">Neoroseomonas soli</name>
    <dbReference type="NCBI Taxonomy" id="1081025"/>
    <lineage>
        <taxon>Bacteria</taxon>
        <taxon>Pseudomonadati</taxon>
        <taxon>Pseudomonadota</taxon>
        <taxon>Alphaproteobacteria</taxon>
        <taxon>Acetobacterales</taxon>
        <taxon>Acetobacteraceae</taxon>
        <taxon>Neoroseomonas</taxon>
    </lineage>
</organism>
<dbReference type="EMBL" id="JAAEDM010000018">
    <property type="protein sequence ID" value="MBR0671341.1"/>
    <property type="molecule type" value="Genomic_DNA"/>
</dbReference>